<dbReference type="InParanoid" id="A0A3Q7FQY7"/>
<dbReference type="STRING" id="4081.A0A3Q7FQY7"/>
<keyword evidence="1 3" id="KW-0175">Coiled coil</keyword>
<reference evidence="5" key="1">
    <citation type="journal article" date="2012" name="Nature">
        <title>The tomato genome sequence provides insights into fleshy fruit evolution.</title>
        <authorList>
            <consortium name="Tomato Genome Consortium"/>
        </authorList>
    </citation>
    <scope>NUCLEOTIDE SEQUENCE [LARGE SCALE GENOMIC DNA]</scope>
    <source>
        <strain evidence="5">cv. Heinz 1706</strain>
    </source>
</reference>
<dbReference type="InterPro" id="IPR011684">
    <property type="entry name" value="NAB"/>
</dbReference>
<evidence type="ECO:0000313" key="6">
    <source>
        <dbReference type="Proteomes" id="UP000004994"/>
    </source>
</evidence>
<evidence type="ECO:0000256" key="2">
    <source>
        <dbReference type="ARBA" id="ARBA00038006"/>
    </source>
</evidence>
<dbReference type="KEGG" id="sly:101266916"/>
<evidence type="ECO:0000256" key="1">
    <source>
        <dbReference type="ARBA" id="ARBA00023054"/>
    </source>
</evidence>
<proteinExistence type="inferred from homology"/>
<dbReference type="OrthoDB" id="1911293at2759"/>
<accession>A0A3Q7FQY7</accession>
<dbReference type="EnsemblPlants" id="Solyc03g098450.3.1">
    <property type="protein sequence ID" value="Solyc03g098450.3.1"/>
    <property type="gene ID" value="Solyc03g098450.3"/>
</dbReference>
<dbReference type="Pfam" id="PF07765">
    <property type="entry name" value="KIP1"/>
    <property type="match status" value="1"/>
</dbReference>
<dbReference type="PaxDb" id="4081-Solyc03g098450.2.1"/>
<dbReference type="GO" id="GO:0003779">
    <property type="term" value="F:actin binding"/>
    <property type="evidence" value="ECO:0007669"/>
    <property type="project" value="InterPro"/>
</dbReference>
<gene>
    <name evidence="5" type="primary">LOC101266916</name>
</gene>
<dbReference type="PANTHER" id="PTHR32258">
    <property type="entry name" value="PROTEIN NETWORKED 4A"/>
    <property type="match status" value="1"/>
</dbReference>
<comment type="similarity">
    <text evidence="2">Belongs to the NET family.</text>
</comment>
<evidence type="ECO:0000313" key="5">
    <source>
        <dbReference type="EnsemblPlants" id="Solyc03g098450.3.1"/>
    </source>
</evidence>
<dbReference type="AlphaFoldDB" id="A0A3Q7FQY7"/>
<feature type="coiled-coil region" evidence="3">
    <location>
        <begin position="263"/>
        <end position="290"/>
    </location>
</feature>
<dbReference type="FunCoup" id="A0A3Q7FQY7">
    <property type="interactions" value="197"/>
</dbReference>
<reference evidence="5" key="2">
    <citation type="submission" date="2019-01" db="UniProtKB">
        <authorList>
            <consortium name="EnsemblPlants"/>
        </authorList>
    </citation>
    <scope>IDENTIFICATION</scope>
    <source>
        <strain evidence="5">cv. Heinz 1706</strain>
    </source>
</reference>
<dbReference type="SMR" id="A0A3Q7FQY7"/>
<dbReference type="RefSeq" id="XP_004235484.1">
    <property type="nucleotide sequence ID" value="XM_004235436.5"/>
</dbReference>
<dbReference type="Proteomes" id="UP000004994">
    <property type="component" value="Chromosome 3"/>
</dbReference>
<dbReference type="GeneID" id="101266916"/>
<dbReference type="RefSeq" id="XP_010318344.1">
    <property type="nucleotide sequence ID" value="XM_010320042.4"/>
</dbReference>
<name>A0A3Q7FQY7_SOLLC</name>
<dbReference type="OMA" id="DDHRACM"/>
<evidence type="ECO:0000259" key="4">
    <source>
        <dbReference type="PROSITE" id="PS51774"/>
    </source>
</evidence>
<sequence>MKAKLKTEKKALSPVSSMASSNYTKRRSFSRPSWLLCTVADLDEKMNKVALKIPGKGSPDSFAERADAYYQKRPQLMALLQELYNSYVSLADRYCQALAKNHNHRRYSSPAPPLSYNQNGYCDEEEYGGDIIDSDAESSLSFQPSFPPSTQDKFDIEMIVADLVIRNVDYDFVLEELNQVERQSNESSRKIELQKSLLDVMESERLILLNENARLGYKVATLMEENKAVSSESLFMKRKVAELAGCILKMREDHRVCMLSRKIEDLQGQIYGLEKRNKEYYDQLVKHEEEKTRRSKSMKVKGEANMKYCFKVPEDVVAGITRSFSFGNLKKGSGEHKVNANAEVKKKVPKLWDRVKKFDIFFCGPNFNTVYC</sequence>
<dbReference type="PANTHER" id="PTHR32258:SF26">
    <property type="entry name" value="KINASE INTERACTING (KIP1-LIKE) FAMILY PROTEIN"/>
    <property type="match status" value="1"/>
</dbReference>
<keyword evidence="6" id="KW-1185">Reference proteome</keyword>
<feature type="domain" description="NAB" evidence="4">
    <location>
        <begin position="16"/>
        <end position="101"/>
    </location>
</feature>
<evidence type="ECO:0000256" key="3">
    <source>
        <dbReference type="SAM" id="Coils"/>
    </source>
</evidence>
<protein>
    <recommendedName>
        <fullName evidence="4">NAB domain-containing protein</fullName>
    </recommendedName>
</protein>
<dbReference type="PROSITE" id="PS51774">
    <property type="entry name" value="NAB"/>
    <property type="match status" value="1"/>
</dbReference>
<organism evidence="5">
    <name type="scientific">Solanum lycopersicum</name>
    <name type="common">Tomato</name>
    <name type="synonym">Lycopersicon esculentum</name>
    <dbReference type="NCBI Taxonomy" id="4081"/>
    <lineage>
        <taxon>Eukaryota</taxon>
        <taxon>Viridiplantae</taxon>
        <taxon>Streptophyta</taxon>
        <taxon>Embryophyta</taxon>
        <taxon>Tracheophyta</taxon>
        <taxon>Spermatophyta</taxon>
        <taxon>Magnoliopsida</taxon>
        <taxon>eudicotyledons</taxon>
        <taxon>Gunneridae</taxon>
        <taxon>Pentapetalae</taxon>
        <taxon>asterids</taxon>
        <taxon>lamiids</taxon>
        <taxon>Solanales</taxon>
        <taxon>Solanaceae</taxon>
        <taxon>Solanoideae</taxon>
        <taxon>Solaneae</taxon>
        <taxon>Solanum</taxon>
        <taxon>Solanum subgen. Lycopersicon</taxon>
    </lineage>
</organism>
<dbReference type="Gramene" id="Solyc03g098450.3.1">
    <property type="protein sequence ID" value="Solyc03g098450.3.1"/>
    <property type="gene ID" value="Solyc03g098450.3"/>
</dbReference>
<dbReference type="InterPro" id="IPR051861">
    <property type="entry name" value="NET_actin-binding_domain"/>
</dbReference>